<dbReference type="RefSeq" id="WP_090231940.1">
    <property type="nucleotide sequence ID" value="NZ_FNHW01000001.1"/>
</dbReference>
<reference evidence="2" key="1">
    <citation type="submission" date="2016-10" db="EMBL/GenBank/DDBJ databases">
        <authorList>
            <person name="Varghese N."/>
            <person name="Submissions S."/>
        </authorList>
    </citation>
    <scope>NUCLEOTIDE SEQUENCE [LARGE SCALE GENOMIC DNA]</scope>
    <source>
        <strain evidence="2">CGMCC 1.6854</strain>
    </source>
</reference>
<name>A0A1G9TEU5_9BACL</name>
<dbReference type="AlphaFoldDB" id="A0A1G9TEU5"/>
<dbReference type="OrthoDB" id="2648027at2"/>
<evidence type="ECO:0000313" key="1">
    <source>
        <dbReference type="EMBL" id="SDM46132.1"/>
    </source>
</evidence>
<dbReference type="EMBL" id="FNHW01000001">
    <property type="protein sequence ID" value="SDM46132.1"/>
    <property type="molecule type" value="Genomic_DNA"/>
</dbReference>
<protein>
    <submittedName>
        <fullName evidence="1">Uncharacterized protein</fullName>
    </submittedName>
</protein>
<evidence type="ECO:0000313" key="2">
    <source>
        <dbReference type="Proteomes" id="UP000199544"/>
    </source>
</evidence>
<gene>
    <name evidence="1" type="ORF">SAMN04488137_0245</name>
</gene>
<organism evidence="1 2">
    <name type="scientific">Fictibacillus solisalsi</name>
    <dbReference type="NCBI Taxonomy" id="459525"/>
    <lineage>
        <taxon>Bacteria</taxon>
        <taxon>Bacillati</taxon>
        <taxon>Bacillota</taxon>
        <taxon>Bacilli</taxon>
        <taxon>Bacillales</taxon>
        <taxon>Fictibacillaceae</taxon>
        <taxon>Fictibacillus</taxon>
    </lineage>
</organism>
<dbReference type="Proteomes" id="UP000199544">
    <property type="component" value="Unassembled WGS sequence"/>
</dbReference>
<sequence length="143" mass="16329">MKATKLPMPAGMRIEQARAAGLEDETLFQALKNKDLSLLNAAGKELDWEYLFSYTEQHEEQIKSAIFYGYQFKFLTINGLRNLLETRFALIEEKDFKLTNTGVTILEMSVEDAKELEHVLDGHWLVSRQVSGSFANLKVSLLK</sequence>
<dbReference type="STRING" id="459525.SAMN04488137_0245"/>
<keyword evidence="2" id="KW-1185">Reference proteome</keyword>
<proteinExistence type="predicted"/>
<accession>A0A1G9TEU5</accession>